<name>A0A9Q0K4K9_9MAGN</name>
<feature type="compositionally biased region" description="Low complexity" evidence="1">
    <location>
        <begin position="574"/>
        <end position="592"/>
    </location>
</feature>
<feature type="compositionally biased region" description="Basic and acidic residues" evidence="1">
    <location>
        <begin position="908"/>
        <end position="936"/>
    </location>
</feature>
<organism evidence="2 3">
    <name type="scientific">Protea cynaroides</name>
    <dbReference type="NCBI Taxonomy" id="273540"/>
    <lineage>
        <taxon>Eukaryota</taxon>
        <taxon>Viridiplantae</taxon>
        <taxon>Streptophyta</taxon>
        <taxon>Embryophyta</taxon>
        <taxon>Tracheophyta</taxon>
        <taxon>Spermatophyta</taxon>
        <taxon>Magnoliopsida</taxon>
        <taxon>Proteales</taxon>
        <taxon>Proteaceae</taxon>
        <taxon>Protea</taxon>
    </lineage>
</organism>
<dbReference type="PANTHER" id="PTHR13413:SF0">
    <property type="entry name" value="YLP MOTIF-CONTAINING PROTEIN 1"/>
    <property type="match status" value="1"/>
</dbReference>
<keyword evidence="3" id="KW-1185">Reference proteome</keyword>
<feature type="region of interest" description="Disordered" evidence="1">
    <location>
        <begin position="166"/>
        <end position="194"/>
    </location>
</feature>
<dbReference type="OrthoDB" id="513595at2759"/>
<feature type="region of interest" description="Disordered" evidence="1">
    <location>
        <begin position="543"/>
        <end position="605"/>
    </location>
</feature>
<dbReference type="AlphaFoldDB" id="A0A9Q0K4K9"/>
<gene>
    <name evidence="2" type="ORF">NE237_021685</name>
</gene>
<dbReference type="InterPro" id="IPR027417">
    <property type="entry name" value="P-loop_NTPase"/>
</dbReference>
<evidence type="ECO:0000256" key="1">
    <source>
        <dbReference type="SAM" id="MobiDB-lite"/>
    </source>
</evidence>
<accession>A0A9Q0K4K9</accession>
<feature type="compositionally biased region" description="Pro residues" evidence="1">
    <location>
        <begin position="552"/>
        <end position="573"/>
    </location>
</feature>
<comment type="caution">
    <text evidence="2">The sequence shown here is derived from an EMBL/GenBank/DDBJ whole genome shotgun (WGS) entry which is preliminary data.</text>
</comment>
<reference evidence="2" key="1">
    <citation type="journal article" date="2023" name="Plant J.">
        <title>The genome of the king protea, Protea cynaroides.</title>
        <authorList>
            <person name="Chang J."/>
            <person name="Duong T.A."/>
            <person name="Schoeman C."/>
            <person name="Ma X."/>
            <person name="Roodt D."/>
            <person name="Barker N."/>
            <person name="Li Z."/>
            <person name="Van de Peer Y."/>
            <person name="Mizrachi E."/>
        </authorList>
    </citation>
    <scope>NUCLEOTIDE SEQUENCE</scope>
    <source>
        <tissue evidence="2">Young leaves</tissue>
    </source>
</reference>
<evidence type="ECO:0008006" key="4">
    <source>
        <dbReference type="Google" id="ProtNLM"/>
    </source>
</evidence>
<dbReference type="PANTHER" id="PTHR13413">
    <property type="entry name" value="YLP MOTIF CONTAINING PROTEIN NUCLEAR PROTEIN ZAP"/>
    <property type="match status" value="1"/>
</dbReference>
<protein>
    <recommendedName>
        <fullName evidence="4">YLP motif-containing protein 1</fullName>
    </recommendedName>
</protein>
<dbReference type="GO" id="GO:0032204">
    <property type="term" value="P:regulation of telomere maintenance"/>
    <property type="evidence" value="ECO:0007669"/>
    <property type="project" value="TreeGrafter"/>
</dbReference>
<dbReference type="Gene3D" id="3.40.50.300">
    <property type="entry name" value="P-loop containing nucleotide triphosphate hydrolases"/>
    <property type="match status" value="1"/>
</dbReference>
<sequence>MEQSWRFRPMQGNICPSCYISHYPFCSRPPAFDRNGFGDDGFRRFPFENDHSFHRPFLDPFLDHRLVPPMHRPMSHMDSLLHSAGPVGGNPGDAHGSPESWYKNQNLERHSFRPFPRPSQMIDSGLTGGNHWDDFQPRFDHSGNEYMREEFLEKDRTHKRMKVDAMGNGSSMQIPPPFRNDYYSNPTRTSTEDERRLSLIRDHGILPSVPQSQSGFESSFETDCDLASRPSRYLYESSLRERSRSGIDVGAHSNLDIHAKLPNDVGINNFHDPGFVSDDRKVSIMHPERGYDISGHFMRENDEKKEYPSEGPGQGTGPQQLRSQRNVIISETDHGLSQNVESGGKDAFHGLQNEQRMQSHYGQIENSANHSLHNHGPSNIPLVTPNYYDPGRQNQEPSTLHREEVHCYSSEQMLYPFPMGCNERYKTHEQHLQSEDFMLAKGPNYHRTAIWQMSSSSNMSHNGQGSNFSIGDAQLPQPYPLRHPVGSNHLYGQKVDARQSFEVKPPPPPEVQVPVGRQNFSVSTMNNQGYYLPMSAENSMLVQDSQTFGQQPPLPPAPPPPPPVDPPGPPPALTQPTTSPPGSSSLLRPIPSKSSTGMPLAHQAAHEIQPSQTYFHSKQHMHGSTGFVTEASQIIHQTSAKQYSDEGKPFPVKPPSPDRVKVIDASHLFRQPHRATRPDHFVIILRGLPGSGKSYLAKMLRDLEVENSSDAPRIHSMDDYFMTEVEKVEESESSKSSSSGKIKKRITKKVMEYCYEPEMEEAYRSSMLKAFKKTLEDGIFSFIIVDDRNLRVADFAQFWATAKRSGYEVFLLEAPYKDPMGCAARNVHGFTSDDIQKMADQWEEAPPLYLRVDIQSLFHGDNLNKGGIQEVDMDMEEVACEEGLSGLQDGKFDKMLQPHGVDTTLDGSSKDEERWDVEGDDVAEVKELGRSKWSHDVDEDDTERSDGSKGKFNALSGLIQAYGKGDKSVHWGDQLGKTGFSIGAARRLNALSLIIGPGSGYNLKSNPLPEEEMVTATETSGEQRRSVFQEQLRAERESFRAVFDRRRQRISGLEMEDE</sequence>
<dbReference type="Proteomes" id="UP001141806">
    <property type="component" value="Unassembled WGS sequence"/>
</dbReference>
<dbReference type="SUPFAM" id="SSF52540">
    <property type="entry name" value="P-loop containing nucleoside triphosphate hydrolases"/>
    <property type="match status" value="1"/>
</dbReference>
<evidence type="ECO:0000313" key="3">
    <source>
        <dbReference type="Proteomes" id="UP001141806"/>
    </source>
</evidence>
<proteinExistence type="predicted"/>
<evidence type="ECO:0000313" key="2">
    <source>
        <dbReference type="EMBL" id="KAJ4961775.1"/>
    </source>
</evidence>
<feature type="region of interest" description="Disordered" evidence="1">
    <location>
        <begin position="895"/>
        <end position="950"/>
    </location>
</feature>
<dbReference type="InterPro" id="IPR026314">
    <property type="entry name" value="YLP_motif_con_p1"/>
</dbReference>
<dbReference type="GO" id="GO:0005634">
    <property type="term" value="C:nucleus"/>
    <property type="evidence" value="ECO:0007669"/>
    <property type="project" value="InterPro"/>
</dbReference>
<dbReference type="EMBL" id="JAMYWD010000009">
    <property type="protein sequence ID" value="KAJ4961775.1"/>
    <property type="molecule type" value="Genomic_DNA"/>
</dbReference>
<dbReference type="FunFam" id="3.40.50.300:FF:000978">
    <property type="entry name" value="YLP motif-containing protein 1 isoform X3"/>
    <property type="match status" value="1"/>
</dbReference>